<accession>A0AB34II41</accession>
<dbReference type="AlphaFoldDB" id="A0AB34II41"/>
<sequence>MALPRRADDQLYFDDEAEAAPVTPPTQSHPPPLHLPAPPLPPLRSPATWDAPLCGCLRVKDAGPSCAAANCCCAPCVFSSAMEAAHLGVCEPDLRCTVWCCCASALPCCAYAAARRLAAEKYSISEAWARSCVLGGCCTLCTHFQVIHQILVKEEKTWGCPTIEVAHHSAVIDRL</sequence>
<protein>
    <submittedName>
        <fullName evidence="1">Uncharacterized protein</fullName>
    </submittedName>
</protein>
<reference evidence="1 2" key="1">
    <citation type="journal article" date="2024" name="Science">
        <title>Giant polyketide synthase enzymes in the biosynthesis of giant marine polyether toxins.</title>
        <authorList>
            <person name="Fallon T.R."/>
            <person name="Shende V.V."/>
            <person name="Wierzbicki I.H."/>
            <person name="Pendleton A.L."/>
            <person name="Watervoot N.F."/>
            <person name="Auber R.P."/>
            <person name="Gonzalez D.J."/>
            <person name="Wisecaver J.H."/>
            <person name="Moore B.S."/>
        </authorList>
    </citation>
    <scope>NUCLEOTIDE SEQUENCE [LARGE SCALE GENOMIC DNA]</scope>
    <source>
        <strain evidence="1 2">12B1</strain>
    </source>
</reference>
<dbReference type="Proteomes" id="UP001515480">
    <property type="component" value="Unassembled WGS sequence"/>
</dbReference>
<organism evidence="1 2">
    <name type="scientific">Prymnesium parvum</name>
    <name type="common">Toxic golden alga</name>
    <dbReference type="NCBI Taxonomy" id="97485"/>
    <lineage>
        <taxon>Eukaryota</taxon>
        <taxon>Haptista</taxon>
        <taxon>Haptophyta</taxon>
        <taxon>Prymnesiophyceae</taxon>
        <taxon>Prymnesiales</taxon>
        <taxon>Prymnesiaceae</taxon>
        <taxon>Prymnesium</taxon>
    </lineage>
</organism>
<dbReference type="EMBL" id="JBGBPQ010000024">
    <property type="protein sequence ID" value="KAL1499834.1"/>
    <property type="molecule type" value="Genomic_DNA"/>
</dbReference>
<comment type="caution">
    <text evidence="1">The sequence shown here is derived from an EMBL/GenBank/DDBJ whole genome shotgun (WGS) entry which is preliminary data.</text>
</comment>
<evidence type="ECO:0000313" key="1">
    <source>
        <dbReference type="EMBL" id="KAL1499834.1"/>
    </source>
</evidence>
<proteinExistence type="predicted"/>
<evidence type="ECO:0000313" key="2">
    <source>
        <dbReference type="Proteomes" id="UP001515480"/>
    </source>
</evidence>
<keyword evidence="2" id="KW-1185">Reference proteome</keyword>
<name>A0AB34II41_PRYPA</name>
<gene>
    <name evidence="1" type="ORF">AB1Y20_012519</name>
</gene>